<dbReference type="Pfam" id="PF14277">
    <property type="entry name" value="DUF4364"/>
    <property type="match status" value="1"/>
</dbReference>
<protein>
    <recommendedName>
        <fullName evidence="3">DUF4364 domain-containing protein</fullName>
    </recommendedName>
</protein>
<keyword evidence="2" id="KW-1185">Reference proteome</keyword>
<name>A0A1H3BEE5_9FIRM</name>
<dbReference type="Proteomes" id="UP000198828">
    <property type="component" value="Unassembled WGS sequence"/>
</dbReference>
<dbReference type="InterPro" id="IPR025374">
    <property type="entry name" value="DUF4364"/>
</dbReference>
<accession>A0A1H3BEE5</accession>
<evidence type="ECO:0008006" key="3">
    <source>
        <dbReference type="Google" id="ProtNLM"/>
    </source>
</evidence>
<evidence type="ECO:0000313" key="1">
    <source>
        <dbReference type="EMBL" id="SDX40021.1"/>
    </source>
</evidence>
<gene>
    <name evidence="1" type="ORF">SAMN05660923_02248</name>
</gene>
<reference evidence="1 2" key="1">
    <citation type="submission" date="2016-10" db="EMBL/GenBank/DDBJ databases">
        <authorList>
            <person name="de Groot N.N."/>
        </authorList>
    </citation>
    <scope>NUCLEOTIDE SEQUENCE [LARGE SCALE GENOMIC DNA]</scope>
    <source>
        <strain evidence="1 2">DSM 23310</strain>
    </source>
</reference>
<dbReference type="AlphaFoldDB" id="A0A1H3BEE5"/>
<dbReference type="RefSeq" id="WP_093753724.1">
    <property type="nucleotide sequence ID" value="NZ_BSYN01000005.1"/>
</dbReference>
<dbReference type="Gene3D" id="1.10.10.10">
    <property type="entry name" value="Winged helix-like DNA-binding domain superfamily/Winged helix DNA-binding domain"/>
    <property type="match status" value="1"/>
</dbReference>
<dbReference type="InterPro" id="IPR036388">
    <property type="entry name" value="WH-like_DNA-bd_sf"/>
</dbReference>
<organism evidence="1 2">
    <name type="scientific">Tepidimicrobium xylanilyticum</name>
    <dbReference type="NCBI Taxonomy" id="1123352"/>
    <lineage>
        <taxon>Bacteria</taxon>
        <taxon>Bacillati</taxon>
        <taxon>Bacillota</taxon>
        <taxon>Tissierellia</taxon>
        <taxon>Tissierellales</taxon>
        <taxon>Tepidimicrobiaceae</taxon>
        <taxon>Tepidimicrobium</taxon>
    </lineage>
</organism>
<sequence length="182" mass="21839">MFIDNTEELAQNKLLLLYIIDKSEKPLTNEQITEFVLERNYMNYFLIQQFLSELIQSDFIEYINKDGNNYYHILDKGKATLSYFEDRIPKKIKEEIVEKFMEIREKEKKATQVLYDYYQKEDSQYMVNLKLVEKDETLFSLYINVATDEQARRICSVWESNTEYIYKNILNLLVGEKVASVE</sequence>
<dbReference type="EMBL" id="FNNG01000010">
    <property type="protein sequence ID" value="SDX40021.1"/>
    <property type="molecule type" value="Genomic_DNA"/>
</dbReference>
<dbReference type="OrthoDB" id="9783597at2"/>
<proteinExistence type="predicted"/>
<evidence type="ECO:0000313" key="2">
    <source>
        <dbReference type="Proteomes" id="UP000198828"/>
    </source>
</evidence>